<protein>
    <submittedName>
        <fullName evidence="7">Leucine-rich repeat-containing protein 15-like</fullName>
    </submittedName>
</protein>
<evidence type="ECO:0000256" key="3">
    <source>
        <dbReference type="SAM" id="SignalP"/>
    </source>
</evidence>
<sequence length="350" mass="38985">MDEISWLLCFTLQSLWICKLALAQCPPLQTPCRCSPSVSEPVAIFCESAGSLSNVLQAIFQAQNFPIDSLHIIDTPISAIPQNAFQGFTILRLVLNRCGLSQINDGAFNGPLLDSLVEVDFTDNQLRMVPQTGLPRLRNLRKIYLNRNRIDQLQPNSFMIYESRDLIVKLELSGNRLTNQGLGDSLVFFPLRSLQQLSLETNALTAIPSASLTNQRLTLTNLNLGLNQIDQVPVGALDFPNLNSLSLEFNEITNISPEALQGIPNLQYLYLTGNKFPSWPLQMFQYINQLLTLSIGETPISVIPSNAFQHIPNLIRLEMSEAAVDTIESGAFQRTPHIQAIILNKNRLSV</sequence>
<dbReference type="InterPro" id="IPR001611">
    <property type="entry name" value="Leu-rich_rpt"/>
</dbReference>
<dbReference type="AlphaFoldDB" id="A0A0N4UK45"/>
<evidence type="ECO:0000256" key="1">
    <source>
        <dbReference type="ARBA" id="ARBA00022614"/>
    </source>
</evidence>
<organism evidence="5 7">
    <name type="scientific">Dracunculus medinensis</name>
    <name type="common">Guinea worm</name>
    <dbReference type="NCBI Taxonomy" id="318479"/>
    <lineage>
        <taxon>Eukaryota</taxon>
        <taxon>Metazoa</taxon>
        <taxon>Ecdysozoa</taxon>
        <taxon>Nematoda</taxon>
        <taxon>Chromadorea</taxon>
        <taxon>Rhabditida</taxon>
        <taxon>Spirurina</taxon>
        <taxon>Dracunculoidea</taxon>
        <taxon>Dracunculidae</taxon>
        <taxon>Dracunculus</taxon>
    </lineage>
</organism>
<dbReference type="Gene3D" id="3.80.10.10">
    <property type="entry name" value="Ribonuclease Inhibitor"/>
    <property type="match status" value="2"/>
</dbReference>
<keyword evidence="1" id="KW-0433">Leucine-rich repeat</keyword>
<reference evidence="7" key="1">
    <citation type="submission" date="2017-02" db="UniProtKB">
        <authorList>
            <consortium name="WormBaseParasite"/>
        </authorList>
    </citation>
    <scope>IDENTIFICATION</scope>
</reference>
<dbReference type="PANTHER" id="PTHR45712:SF22">
    <property type="entry name" value="INSULIN-LIKE GROWTH FACTOR-BINDING PROTEIN COMPLEX ACID LABILE SUBUNIT"/>
    <property type="match status" value="1"/>
</dbReference>
<evidence type="ECO:0000256" key="2">
    <source>
        <dbReference type="ARBA" id="ARBA00022737"/>
    </source>
</evidence>
<keyword evidence="2" id="KW-0677">Repeat</keyword>
<accession>A0A0N4UK45</accession>
<keyword evidence="6" id="KW-1185">Reference proteome</keyword>
<evidence type="ECO:0000313" key="4">
    <source>
        <dbReference type="EMBL" id="VDN52224.1"/>
    </source>
</evidence>
<dbReference type="EMBL" id="UYYG01000049">
    <property type="protein sequence ID" value="VDN52224.1"/>
    <property type="molecule type" value="Genomic_DNA"/>
</dbReference>
<evidence type="ECO:0000313" key="7">
    <source>
        <dbReference type="WBParaSite" id="DME_0000807201-mRNA-1"/>
    </source>
</evidence>
<dbReference type="OrthoDB" id="1055097at2759"/>
<dbReference type="InterPro" id="IPR003591">
    <property type="entry name" value="Leu-rich_rpt_typical-subtyp"/>
</dbReference>
<feature type="chain" id="PRO_5041042864" evidence="3">
    <location>
        <begin position="24"/>
        <end position="350"/>
    </location>
</feature>
<feature type="signal peptide" evidence="3">
    <location>
        <begin position="1"/>
        <end position="23"/>
    </location>
</feature>
<dbReference type="SMART" id="SM00369">
    <property type="entry name" value="LRR_TYP"/>
    <property type="match status" value="7"/>
</dbReference>
<evidence type="ECO:0000313" key="6">
    <source>
        <dbReference type="Proteomes" id="UP000274756"/>
    </source>
</evidence>
<proteinExistence type="predicted"/>
<name>A0A0N4UK45_DRAME</name>
<evidence type="ECO:0000313" key="5">
    <source>
        <dbReference type="Proteomes" id="UP000038040"/>
    </source>
</evidence>
<dbReference type="InterPro" id="IPR050333">
    <property type="entry name" value="SLRP"/>
</dbReference>
<dbReference type="Proteomes" id="UP000274756">
    <property type="component" value="Unassembled WGS sequence"/>
</dbReference>
<dbReference type="WBParaSite" id="DME_0000807201-mRNA-1">
    <property type="protein sequence ID" value="DME_0000807201-mRNA-1"/>
    <property type="gene ID" value="DME_0000807201"/>
</dbReference>
<dbReference type="PANTHER" id="PTHR45712">
    <property type="entry name" value="AGAP008170-PA"/>
    <property type="match status" value="1"/>
</dbReference>
<dbReference type="PROSITE" id="PS51450">
    <property type="entry name" value="LRR"/>
    <property type="match status" value="1"/>
</dbReference>
<reference evidence="4 6" key="2">
    <citation type="submission" date="2018-11" db="EMBL/GenBank/DDBJ databases">
        <authorList>
            <consortium name="Pathogen Informatics"/>
        </authorList>
    </citation>
    <scope>NUCLEOTIDE SEQUENCE [LARGE SCALE GENOMIC DNA]</scope>
</reference>
<dbReference type="GO" id="GO:0005615">
    <property type="term" value="C:extracellular space"/>
    <property type="evidence" value="ECO:0007669"/>
    <property type="project" value="TreeGrafter"/>
</dbReference>
<dbReference type="InterPro" id="IPR032675">
    <property type="entry name" value="LRR_dom_sf"/>
</dbReference>
<dbReference type="STRING" id="318479.A0A0N4UK45"/>
<dbReference type="SUPFAM" id="SSF52058">
    <property type="entry name" value="L domain-like"/>
    <property type="match status" value="1"/>
</dbReference>
<dbReference type="Pfam" id="PF13855">
    <property type="entry name" value="LRR_8"/>
    <property type="match status" value="3"/>
</dbReference>
<dbReference type="Proteomes" id="UP000038040">
    <property type="component" value="Unplaced"/>
</dbReference>
<keyword evidence="3" id="KW-0732">Signal</keyword>
<gene>
    <name evidence="4" type="ORF">DME_LOCUS2197</name>
</gene>